<evidence type="ECO:0000313" key="2">
    <source>
        <dbReference type="EMBL" id="GAY73045.1"/>
    </source>
</evidence>
<protein>
    <submittedName>
        <fullName evidence="2">SSU ribosomal protein S1p</fullName>
    </submittedName>
</protein>
<dbReference type="Gene3D" id="2.40.50.140">
    <property type="entry name" value="Nucleic acid-binding proteins"/>
    <property type="match status" value="1"/>
</dbReference>
<evidence type="ECO:0000259" key="1">
    <source>
        <dbReference type="PROSITE" id="PS50126"/>
    </source>
</evidence>
<dbReference type="PROSITE" id="PS50126">
    <property type="entry name" value="S1"/>
    <property type="match status" value="1"/>
</dbReference>
<dbReference type="Pfam" id="PF00575">
    <property type="entry name" value="S1"/>
    <property type="match status" value="1"/>
</dbReference>
<dbReference type="SUPFAM" id="SSF50249">
    <property type="entry name" value="Nucleic acid-binding proteins"/>
    <property type="match status" value="1"/>
</dbReference>
<reference evidence="2 3" key="1">
    <citation type="submission" date="2017-11" db="EMBL/GenBank/DDBJ databases">
        <title>Draft Genome Sequence of Lactobacillus curieae NBRC 111893 isolated from Koso, a Japanese sugar-Vegetable Fermented Beverage.</title>
        <authorList>
            <person name="Chiou T.Y."/>
            <person name="Oshima K."/>
            <person name="Suda W."/>
            <person name="Hattori M."/>
            <person name="Takahashi T."/>
        </authorList>
    </citation>
    <scope>NUCLEOTIDE SEQUENCE [LARGE SCALE GENOMIC DNA]</scope>
    <source>
        <strain evidence="2 3">NBRC111893</strain>
    </source>
</reference>
<name>A0A401FKY6_9LACO</name>
<accession>A0A401FKY6</accession>
<dbReference type="EMBL" id="BEXA01000002">
    <property type="protein sequence ID" value="GAY73045.1"/>
    <property type="molecule type" value="Genomic_DNA"/>
</dbReference>
<dbReference type="AlphaFoldDB" id="A0A401FKY6"/>
<dbReference type="GO" id="GO:0005840">
    <property type="term" value="C:ribosome"/>
    <property type="evidence" value="ECO:0007669"/>
    <property type="project" value="UniProtKB-KW"/>
</dbReference>
<keyword evidence="3" id="KW-1185">Reference proteome</keyword>
<dbReference type="InterPro" id="IPR012340">
    <property type="entry name" value="NA-bd_OB-fold"/>
</dbReference>
<sequence>MSENANNENNDLLDALNSVSEVNVGDVVSAEVLAIDDNQQLIVGIEGAGVEGVVPQRELASDQDVKDIKIGDKLQLVVTSRIGSDKEGGSYLLSSRRYKLVRFGTN</sequence>
<proteinExistence type="predicted"/>
<feature type="domain" description="S1 motif" evidence="1">
    <location>
        <begin position="25"/>
        <end position="96"/>
    </location>
</feature>
<dbReference type="GO" id="GO:0003676">
    <property type="term" value="F:nucleic acid binding"/>
    <property type="evidence" value="ECO:0007669"/>
    <property type="project" value="InterPro"/>
</dbReference>
<keyword evidence="2" id="KW-0687">Ribonucleoprotein</keyword>
<dbReference type="InterPro" id="IPR003029">
    <property type="entry name" value="S1_domain"/>
</dbReference>
<dbReference type="Proteomes" id="UP000286974">
    <property type="component" value="Unassembled WGS sequence"/>
</dbReference>
<gene>
    <name evidence="2" type="ORF">NBRC111893_1191</name>
</gene>
<keyword evidence="2" id="KW-0689">Ribosomal protein</keyword>
<organism evidence="2 3">
    <name type="scientific">Lentilactobacillus kosonis</name>
    <dbReference type="NCBI Taxonomy" id="2810561"/>
    <lineage>
        <taxon>Bacteria</taxon>
        <taxon>Bacillati</taxon>
        <taxon>Bacillota</taxon>
        <taxon>Bacilli</taxon>
        <taxon>Lactobacillales</taxon>
        <taxon>Lactobacillaceae</taxon>
        <taxon>Lentilactobacillus</taxon>
    </lineage>
</organism>
<comment type="caution">
    <text evidence="2">The sequence shown here is derived from an EMBL/GenBank/DDBJ whole genome shotgun (WGS) entry which is preliminary data.</text>
</comment>
<evidence type="ECO:0000313" key="3">
    <source>
        <dbReference type="Proteomes" id="UP000286974"/>
    </source>
</evidence>